<accession>A0A931E7M2</accession>
<comment type="caution">
    <text evidence="2">The sequence shown here is derived from an EMBL/GenBank/DDBJ whole genome shotgun (WGS) entry which is preliminary data.</text>
</comment>
<dbReference type="Proteomes" id="UP000628448">
    <property type="component" value="Unassembled WGS sequence"/>
</dbReference>
<evidence type="ECO:0000259" key="1">
    <source>
        <dbReference type="Pfam" id="PF01872"/>
    </source>
</evidence>
<sequence>MKRVIAAINMTVDGICDHTAGIADEKLHQHYADLINSAGVILYGRITFELMKFWQTLLTDPSADASMNEFAFSIDKIQKVVFSGTLKDTGWATAELAKQPLAAKLLELKKQAGRDILIGSRSLIIELLNSHLIDELQLCVHPVIEGKGMRLFDKIKERIFFKLIRTKTLPSGATIFYYEPTTG</sequence>
<evidence type="ECO:0000313" key="2">
    <source>
        <dbReference type="EMBL" id="MBG9377687.1"/>
    </source>
</evidence>
<dbReference type="Gene3D" id="3.40.430.10">
    <property type="entry name" value="Dihydrofolate Reductase, subunit A"/>
    <property type="match status" value="1"/>
</dbReference>
<dbReference type="AlphaFoldDB" id="A0A931E7M2"/>
<dbReference type="SUPFAM" id="SSF53597">
    <property type="entry name" value="Dihydrofolate reductase-like"/>
    <property type="match status" value="1"/>
</dbReference>
<protein>
    <submittedName>
        <fullName evidence="2">Dihydrofolate reductase family protein</fullName>
    </submittedName>
</protein>
<reference evidence="2" key="1">
    <citation type="submission" date="2020-11" db="EMBL/GenBank/DDBJ databases">
        <title>Bacterial whole genome sequence for Panacibacter sp. DH6.</title>
        <authorList>
            <person name="Le V."/>
            <person name="Ko S."/>
            <person name="Ahn C.-Y."/>
            <person name="Oh H.-M."/>
        </authorList>
    </citation>
    <scope>NUCLEOTIDE SEQUENCE</scope>
    <source>
        <strain evidence="2">DH6</strain>
    </source>
</reference>
<proteinExistence type="predicted"/>
<dbReference type="GO" id="GO:0008703">
    <property type="term" value="F:5-amino-6-(5-phosphoribosylamino)uracil reductase activity"/>
    <property type="evidence" value="ECO:0007669"/>
    <property type="project" value="InterPro"/>
</dbReference>
<dbReference type="RefSeq" id="WP_196991758.1">
    <property type="nucleotide sequence ID" value="NZ_JADWYR010000002.1"/>
</dbReference>
<feature type="domain" description="Bacterial bifunctional deaminase-reductase C-terminal" evidence="1">
    <location>
        <begin position="4"/>
        <end position="172"/>
    </location>
</feature>
<dbReference type="Pfam" id="PF01872">
    <property type="entry name" value="RibD_C"/>
    <property type="match status" value="1"/>
</dbReference>
<gene>
    <name evidence="2" type="ORF">I5907_15705</name>
</gene>
<name>A0A931E7M2_9BACT</name>
<keyword evidence="3" id="KW-1185">Reference proteome</keyword>
<dbReference type="GO" id="GO:0009231">
    <property type="term" value="P:riboflavin biosynthetic process"/>
    <property type="evidence" value="ECO:0007669"/>
    <property type="project" value="InterPro"/>
</dbReference>
<dbReference type="InterPro" id="IPR024072">
    <property type="entry name" value="DHFR-like_dom_sf"/>
</dbReference>
<organism evidence="2 3">
    <name type="scientific">Panacibacter microcysteis</name>
    <dbReference type="NCBI Taxonomy" id="2793269"/>
    <lineage>
        <taxon>Bacteria</taxon>
        <taxon>Pseudomonadati</taxon>
        <taxon>Bacteroidota</taxon>
        <taxon>Chitinophagia</taxon>
        <taxon>Chitinophagales</taxon>
        <taxon>Chitinophagaceae</taxon>
        <taxon>Panacibacter</taxon>
    </lineage>
</organism>
<dbReference type="EMBL" id="JADWYR010000002">
    <property type="protein sequence ID" value="MBG9377687.1"/>
    <property type="molecule type" value="Genomic_DNA"/>
</dbReference>
<evidence type="ECO:0000313" key="3">
    <source>
        <dbReference type="Proteomes" id="UP000628448"/>
    </source>
</evidence>
<dbReference type="InterPro" id="IPR002734">
    <property type="entry name" value="RibDG_C"/>
</dbReference>